<dbReference type="InterPro" id="IPR011063">
    <property type="entry name" value="TilS/TtcA_N"/>
</dbReference>
<proteinExistence type="inferred from homology"/>
<comment type="caution">
    <text evidence="10">The sequence shown here is derived from an EMBL/GenBank/DDBJ whole genome shotgun (WGS) entry which is preliminary data.</text>
</comment>
<keyword evidence="5 8" id="KW-0547">Nucleotide-binding</keyword>
<organism evidence="10 11">
    <name type="scientific">Thorsellia kenyensis</name>
    <dbReference type="NCBI Taxonomy" id="1549888"/>
    <lineage>
        <taxon>Bacteria</taxon>
        <taxon>Pseudomonadati</taxon>
        <taxon>Pseudomonadota</taxon>
        <taxon>Gammaproteobacteria</taxon>
        <taxon>Enterobacterales</taxon>
        <taxon>Thorselliaceae</taxon>
        <taxon>Thorsellia</taxon>
    </lineage>
</organism>
<comment type="domain">
    <text evidence="8">The N-terminal region contains the highly conserved SGGXDS motif, predicted to be a P-loop motif involved in ATP binding.</text>
</comment>
<evidence type="ECO:0000256" key="7">
    <source>
        <dbReference type="ARBA" id="ARBA00048539"/>
    </source>
</evidence>
<evidence type="ECO:0000256" key="8">
    <source>
        <dbReference type="HAMAP-Rule" id="MF_01161"/>
    </source>
</evidence>
<dbReference type="SUPFAM" id="SSF56037">
    <property type="entry name" value="PheT/TilS domain"/>
    <property type="match status" value="1"/>
</dbReference>
<feature type="binding site" evidence="8">
    <location>
        <begin position="43"/>
        <end position="48"/>
    </location>
    <ligand>
        <name>ATP</name>
        <dbReference type="ChEBI" id="CHEBI:30616"/>
    </ligand>
</feature>
<evidence type="ECO:0000256" key="2">
    <source>
        <dbReference type="ARBA" id="ARBA00022490"/>
    </source>
</evidence>
<comment type="subcellular location">
    <subcellularLocation>
        <location evidence="1 8">Cytoplasm</location>
    </subcellularLocation>
</comment>
<dbReference type="Pfam" id="PF09179">
    <property type="entry name" value="TilS"/>
    <property type="match status" value="1"/>
</dbReference>
<comment type="function">
    <text evidence="8">Ligates lysine onto the cytidine present at position 34 of the AUA codon-specific tRNA(Ile) that contains the anticodon CAU, in an ATP-dependent manner. Cytidine is converted to lysidine, thus changing the amino acid specificity of the tRNA from methionine to isoleucine.</text>
</comment>
<dbReference type="Pfam" id="PF11734">
    <property type="entry name" value="TilS_C"/>
    <property type="match status" value="1"/>
</dbReference>
<protein>
    <recommendedName>
        <fullName evidence="8">tRNA(Ile)-lysidine synthase</fullName>
        <ecNumber evidence="8">6.3.4.19</ecNumber>
    </recommendedName>
    <alternativeName>
        <fullName evidence="8">tRNA(Ile)-2-lysyl-cytidine synthase</fullName>
    </alternativeName>
    <alternativeName>
        <fullName evidence="8">tRNA(Ile)-lysidine synthetase</fullName>
    </alternativeName>
</protein>
<evidence type="ECO:0000256" key="5">
    <source>
        <dbReference type="ARBA" id="ARBA00022741"/>
    </source>
</evidence>
<keyword evidence="3 8" id="KW-0436">Ligase</keyword>
<dbReference type="RefSeq" id="WP_385875615.1">
    <property type="nucleotide sequence ID" value="NZ_JBHLXE010000013.1"/>
</dbReference>
<keyword evidence="6 8" id="KW-0067">ATP-binding</keyword>
<dbReference type="InterPro" id="IPR012796">
    <property type="entry name" value="Lysidine-tRNA-synth_C"/>
</dbReference>
<comment type="catalytic activity">
    <reaction evidence="7 8">
        <text>cytidine(34) in tRNA(Ile2) + L-lysine + ATP = lysidine(34) in tRNA(Ile2) + AMP + diphosphate + H(+)</text>
        <dbReference type="Rhea" id="RHEA:43744"/>
        <dbReference type="Rhea" id="RHEA-COMP:10625"/>
        <dbReference type="Rhea" id="RHEA-COMP:10670"/>
        <dbReference type="ChEBI" id="CHEBI:15378"/>
        <dbReference type="ChEBI" id="CHEBI:30616"/>
        <dbReference type="ChEBI" id="CHEBI:32551"/>
        <dbReference type="ChEBI" id="CHEBI:33019"/>
        <dbReference type="ChEBI" id="CHEBI:82748"/>
        <dbReference type="ChEBI" id="CHEBI:83665"/>
        <dbReference type="ChEBI" id="CHEBI:456215"/>
        <dbReference type="EC" id="6.3.4.19"/>
    </reaction>
</comment>
<dbReference type="Pfam" id="PF01171">
    <property type="entry name" value="ATP_bind_3"/>
    <property type="match status" value="1"/>
</dbReference>
<keyword evidence="4 8" id="KW-0819">tRNA processing</keyword>
<dbReference type="NCBIfam" id="TIGR02432">
    <property type="entry name" value="lysidine_TilS_N"/>
    <property type="match status" value="1"/>
</dbReference>
<dbReference type="HAMAP" id="MF_01161">
    <property type="entry name" value="tRNA_Ile_lys_synt"/>
    <property type="match status" value="1"/>
</dbReference>
<dbReference type="GO" id="GO:0032267">
    <property type="term" value="F:tRNA(Ile)-lysidine synthase activity"/>
    <property type="evidence" value="ECO:0007669"/>
    <property type="project" value="UniProtKB-EC"/>
</dbReference>
<dbReference type="SUPFAM" id="SSF52402">
    <property type="entry name" value="Adenine nucleotide alpha hydrolases-like"/>
    <property type="match status" value="1"/>
</dbReference>
<evidence type="ECO:0000256" key="3">
    <source>
        <dbReference type="ARBA" id="ARBA00022598"/>
    </source>
</evidence>
<dbReference type="EMBL" id="JBHLXE010000013">
    <property type="protein sequence ID" value="MFC0178724.1"/>
    <property type="molecule type" value="Genomic_DNA"/>
</dbReference>
<dbReference type="EC" id="6.3.4.19" evidence="8"/>
<sequence>MSNEFFTHPFYSHLLDCFQKYLSNHSAEQKGQNFEITILLGLSGGLDSVVLLDLLHHFKALQTKDRPQKEAISFPLIKQITALYVHHGLSQNADDWADHSRRLCAELDVKFIVEKVTVNPKNSGIEAAARDARYAAFKKHLGNNTLLLTAQHLDDQAETFLLALKRGSGIRGLSSMAPCQQLDTGQWQLRPLLNITRRELENYALDRKLTWIEDESNEDTRFDRNFLRLKILPQLDERWPGFNQSVAMSAQLCHQEAKLLDELLSPILYSVSSLADKTLLISPLKEWSFEKRQAIIKKWCEQYTLQPISREQLRRIWDEVVLSREDSTALVELGLAKDKLTRLEIRRYKDKLYLVEAFHLLTEQALSHWEEDELVLSKDHPNIILPWQQEPISFNEIVCFIRLNSESCPNASLSLIKYLNVLETKVLRVKFNLANTTKIKLPNKIHRQTLKQLWHYYGVPPWQRRLVPMIFENDRLLCALGVFVADLS</sequence>
<dbReference type="Gene3D" id="3.40.50.620">
    <property type="entry name" value="HUPs"/>
    <property type="match status" value="1"/>
</dbReference>
<feature type="domain" description="Lysidine-tRNA(Ile) synthetase C-terminal" evidence="9">
    <location>
        <begin position="427"/>
        <end position="487"/>
    </location>
</feature>
<dbReference type="InterPro" id="IPR014729">
    <property type="entry name" value="Rossmann-like_a/b/a_fold"/>
</dbReference>
<accession>A0ABV6C6X3</accession>
<dbReference type="InterPro" id="IPR015262">
    <property type="entry name" value="tRNA_Ile_lys_synt_subst-bd"/>
</dbReference>
<dbReference type="PANTHER" id="PTHR43033:SF1">
    <property type="entry name" value="TRNA(ILE)-LYSIDINE SYNTHASE-RELATED"/>
    <property type="match status" value="1"/>
</dbReference>
<evidence type="ECO:0000256" key="4">
    <source>
        <dbReference type="ARBA" id="ARBA00022694"/>
    </source>
</evidence>
<keyword evidence="11" id="KW-1185">Reference proteome</keyword>
<comment type="similarity">
    <text evidence="8">Belongs to the tRNA(Ile)-lysidine synthase family.</text>
</comment>
<name>A0ABV6C6X3_9GAMM</name>
<evidence type="ECO:0000313" key="10">
    <source>
        <dbReference type="EMBL" id="MFC0178724.1"/>
    </source>
</evidence>
<evidence type="ECO:0000313" key="11">
    <source>
        <dbReference type="Proteomes" id="UP001589758"/>
    </source>
</evidence>
<evidence type="ECO:0000256" key="1">
    <source>
        <dbReference type="ARBA" id="ARBA00004496"/>
    </source>
</evidence>
<dbReference type="InterPro" id="IPR012795">
    <property type="entry name" value="tRNA_Ile_lys_synt_N"/>
</dbReference>
<reference evidence="10 11" key="1">
    <citation type="submission" date="2024-09" db="EMBL/GenBank/DDBJ databases">
        <authorList>
            <person name="Sun Q."/>
            <person name="Mori K."/>
        </authorList>
    </citation>
    <scope>NUCLEOTIDE SEQUENCE [LARGE SCALE GENOMIC DNA]</scope>
    <source>
        <strain evidence="10 11">CCM 8545</strain>
    </source>
</reference>
<dbReference type="SUPFAM" id="SSF82829">
    <property type="entry name" value="MesJ substrate recognition domain-like"/>
    <property type="match status" value="1"/>
</dbReference>
<dbReference type="CDD" id="cd01992">
    <property type="entry name" value="TilS_N"/>
    <property type="match status" value="1"/>
</dbReference>
<dbReference type="PANTHER" id="PTHR43033">
    <property type="entry name" value="TRNA(ILE)-LYSIDINE SYNTHASE-RELATED"/>
    <property type="match status" value="1"/>
</dbReference>
<keyword evidence="2 8" id="KW-0963">Cytoplasm</keyword>
<dbReference type="Proteomes" id="UP001589758">
    <property type="component" value="Unassembled WGS sequence"/>
</dbReference>
<gene>
    <name evidence="8 10" type="primary">tilS</name>
    <name evidence="10" type="ORF">ACFFIT_01185</name>
</gene>
<dbReference type="SMART" id="SM00977">
    <property type="entry name" value="TilS_C"/>
    <property type="match status" value="1"/>
</dbReference>
<dbReference type="InterPro" id="IPR012094">
    <property type="entry name" value="tRNA_Ile_lys_synt"/>
</dbReference>
<dbReference type="NCBIfam" id="TIGR02433">
    <property type="entry name" value="lysidine_TilS_C"/>
    <property type="match status" value="1"/>
</dbReference>
<dbReference type="Gene3D" id="1.20.59.20">
    <property type="match status" value="1"/>
</dbReference>
<evidence type="ECO:0000259" key="9">
    <source>
        <dbReference type="SMART" id="SM00977"/>
    </source>
</evidence>
<evidence type="ECO:0000256" key="6">
    <source>
        <dbReference type="ARBA" id="ARBA00022840"/>
    </source>
</evidence>